<feature type="transmembrane region" description="Helical" evidence="8">
    <location>
        <begin position="1528"/>
        <end position="1547"/>
    </location>
</feature>
<evidence type="ECO:0000259" key="9">
    <source>
        <dbReference type="PROSITE" id="PS50850"/>
    </source>
</evidence>
<dbReference type="GO" id="GO:0005886">
    <property type="term" value="C:plasma membrane"/>
    <property type="evidence" value="ECO:0007669"/>
    <property type="project" value="UniProtKB-SubCell"/>
</dbReference>
<keyword evidence="11" id="KW-1185">Reference proteome</keyword>
<feature type="transmembrane region" description="Helical" evidence="8">
    <location>
        <begin position="1684"/>
        <end position="1705"/>
    </location>
</feature>
<sequence length="1713" mass="188811">MGAAGQLLLLAQFVEQWNVIHRADYPLQLANELSVLLDELHVNCVEPNVPQGPNREEFFGHGRVIDLLCDLVPWWERECKNRAIAPPGYGISSLVESLARSGKKVIVAGVLFGKVFTRFLRLLMRSVSDAIIVLPYVDLGLSVDEWRALNSRHYQYYLMQLLRDLGVDRNEVKNLGRTKANYVVERLFNFELASYMAVNNGTESTEGIELVVCSSEAEEAVKVVEILKLCGAEINCGVQANSSYMGERAASVKPTQTVISVDKDAIRSLDGKHITFIGSDSLAARVDALSRVGMNYCDYDEIISTLILCSIEVVISSGNAVQLLCMLKHALVRFGYDADEYHKLLTEFETGVIREHSATGFEAIGSVIKEDFQQLEEFWCKIIGAISPMIAVCGGSTIAEVAAAHIQCLKRLMGKPATSECAHALNRMTQFFSLFDNYCTGAGVFSLMSYKEVCTLLVRAFFVAERNKLFEVNLTTRDTVILSGFSEAEFKPRFSYLLNDWLFLCQKALDYKIHQELWRGGGGTDLDAISYVSTERLHRTLCNYPNVNGSVAATSPYCASFPNPGLDIRRKAMSVLTAKAVDTLINNPYVFYIRYILKMFPIKAVDTQHLARDFNAVVHRILREYLVSVRAEEGDYDLLLGIARRQFDVIAVTHPYADVLWWPKFKEMAHSFFEIDSERRSVATCIETGKNFVWHVSEGMQVTTRCDRVEHLRDGSVMVVCHKIGAAPSKTDIRCGFASRAIVDAVCVAESTGADIVSFAYWKITPGAVEVVQLEDFAEVVTTAKRGFKELLLRYAEQMTPFSPRDEDFSDFSAYKLLSRIRGGVLHPNAELEGSPCGVWLVYKLWKKISGLNEVVFAVLLCTAIENYDFTVYGILSSVIAQVFFSQGGLPPDQGDHATYLSTLVGFLVFASAFVARPLGATMFGYLGDKKGRRLALNISAGMLVGSIFFMSVLPTPAVWSFAPIALALLRVVQGCAYGAEIGGVVLMAESVSRDQVVECLAVRWFMYKLWKKITGLNEVVLAVSLCAAIEHYDFIVYAVLSSTISKIFFAQGAFLSGQGGHSTYMSTLMGFLVFASAFVARPLGATIFGYLGDKKGRRLALNVSAGMLIGSVFLISVLPTPKTWSFAPIALVVLRIIQGLAYGAEVGSVVLMAESVTKSQVKAIWAVRLIFFSAGMLVGTFVLQVCESTLTEVQMQEWGWRVPFFVATVISCLLPYLRSRIQESPDFMEYKATGRKENILKSLYKNAGGVLLVFVMAALSSGFFYLSMVYMDMGHRAGVWGYAVSSLLMTLAPCSSFFVSDVHKRKKCFLAILAIIIVAMYPVVHFIYKGHAVACMVYMLLLGTYGGWYGPFVVLMFPVGARQTCFSMPYSAGYLLGALSPAICLWFSHVTGLDNVPAFYLLFFAVIVFVMVALFLRVEGGAYKFILSGEGRGCATTNKKVTGLNEVVFAVSLCTAIEHYDFTVYAVLSSTISEVFFSQGALLSGQGDRATYLSKLMGFLTFASAFVARPLGATIFGYLGDKKGRRLALNISAGMLIGSVFLISVLPTPSTWSFAPIVLVVLRIIQGLAYGAEIGGVVLMAESVEKHQVCEASLRRLRCTRGGGGFICGLHCGCFLSGQGDEQRTCPTHGVFNFCSAFVARRGRTMFGYLGDKKGRRLALNISAGMLMLSFSSYQFFNPRLGACSVALVVLRIIQGLAYGRSWWCCTDGRKR</sequence>
<evidence type="ECO:0000256" key="1">
    <source>
        <dbReference type="ARBA" id="ARBA00004651"/>
    </source>
</evidence>
<feature type="transmembrane region" description="Helical" evidence="8">
    <location>
        <begin position="1659"/>
        <end position="1678"/>
    </location>
</feature>
<feature type="transmembrane region" description="Helical" evidence="8">
    <location>
        <begin position="1069"/>
        <end position="1093"/>
    </location>
</feature>
<dbReference type="EMBL" id="JAAGAX010000511">
    <property type="protein sequence ID" value="KAF2281790.1"/>
    <property type="molecule type" value="Genomic_DNA"/>
</dbReference>
<feature type="transmembrane region" description="Helical" evidence="8">
    <location>
        <begin position="1166"/>
        <end position="1187"/>
    </location>
</feature>
<evidence type="ECO:0000313" key="11">
    <source>
        <dbReference type="Proteomes" id="UP000467840"/>
    </source>
</evidence>
<gene>
    <name evidence="10" type="ORF">GH714_042614</name>
</gene>
<keyword evidence="4 8" id="KW-0812">Transmembrane</keyword>
<evidence type="ECO:0000256" key="8">
    <source>
        <dbReference type="SAM" id="Phobius"/>
    </source>
</evidence>
<feature type="transmembrane region" description="Helical" evidence="8">
    <location>
        <begin position="1125"/>
        <end position="1145"/>
    </location>
</feature>
<dbReference type="PANTHER" id="PTHR43528">
    <property type="entry name" value="ALPHA-KETOGLUTARATE PERMEASE"/>
    <property type="match status" value="1"/>
</dbReference>
<keyword evidence="3" id="KW-1003">Cell membrane</keyword>
<dbReference type="InterPro" id="IPR051084">
    <property type="entry name" value="H+-coupled_symporters"/>
</dbReference>
<feature type="domain" description="Major facilitator superfamily (MFS) profile" evidence="9">
    <location>
        <begin position="1020"/>
        <end position="1422"/>
    </location>
</feature>
<evidence type="ECO:0000256" key="5">
    <source>
        <dbReference type="ARBA" id="ARBA00022847"/>
    </source>
</evidence>
<dbReference type="GO" id="GO:0015293">
    <property type="term" value="F:symporter activity"/>
    <property type="evidence" value="ECO:0007669"/>
    <property type="project" value="UniProtKB-KW"/>
</dbReference>
<evidence type="ECO:0000313" key="10">
    <source>
        <dbReference type="EMBL" id="KAF2281790.1"/>
    </source>
</evidence>
<dbReference type="Pfam" id="PF12705">
    <property type="entry name" value="PDDEXK_1"/>
    <property type="match status" value="1"/>
</dbReference>
<feature type="transmembrane region" description="Helical" evidence="8">
    <location>
        <begin position="1497"/>
        <end position="1521"/>
    </location>
</feature>
<feature type="transmembrane region" description="Helical" evidence="8">
    <location>
        <begin position="1463"/>
        <end position="1485"/>
    </location>
</feature>
<evidence type="ECO:0000256" key="6">
    <source>
        <dbReference type="ARBA" id="ARBA00022989"/>
    </source>
</evidence>
<feature type="transmembrane region" description="Helical" evidence="8">
    <location>
        <begin position="1341"/>
        <end position="1361"/>
    </location>
</feature>
<evidence type="ECO:0000256" key="2">
    <source>
        <dbReference type="ARBA" id="ARBA00022448"/>
    </source>
</evidence>
<dbReference type="InterPro" id="IPR038726">
    <property type="entry name" value="PDDEXK_AddAB-type"/>
</dbReference>
<dbReference type="InterPro" id="IPR020846">
    <property type="entry name" value="MFS_dom"/>
</dbReference>
<dbReference type="PROSITE" id="PS50850">
    <property type="entry name" value="MFS"/>
    <property type="match status" value="1"/>
</dbReference>
<reference evidence="10 11" key="1">
    <citation type="journal article" date="2020" name="Mol. Plant">
        <title>The Chromosome-Based Rubber Tree Genome Provides New Insights into Spurge Genome Evolution and Rubber Biosynthesis.</title>
        <authorList>
            <person name="Liu J."/>
            <person name="Shi C."/>
            <person name="Shi C.C."/>
            <person name="Li W."/>
            <person name="Zhang Q.J."/>
            <person name="Zhang Y."/>
            <person name="Li K."/>
            <person name="Lu H.F."/>
            <person name="Shi C."/>
            <person name="Zhu S.T."/>
            <person name="Xiao Z.Y."/>
            <person name="Nan H."/>
            <person name="Yue Y."/>
            <person name="Zhu X.G."/>
            <person name="Wu Y."/>
            <person name="Hong X.N."/>
            <person name="Fan G.Y."/>
            <person name="Tong Y."/>
            <person name="Zhang D."/>
            <person name="Mao C.L."/>
            <person name="Liu Y.L."/>
            <person name="Hao S.J."/>
            <person name="Liu W.Q."/>
            <person name="Lv M.Q."/>
            <person name="Zhang H.B."/>
            <person name="Liu Y."/>
            <person name="Hu-Tang G.R."/>
            <person name="Wang J.P."/>
            <person name="Wang J.H."/>
            <person name="Sun Y.H."/>
            <person name="Ni S.B."/>
            <person name="Chen W.B."/>
            <person name="Zhang X.C."/>
            <person name="Jiao Y.N."/>
            <person name="Eichler E.E."/>
            <person name="Li G.H."/>
            <person name="Liu X."/>
            <person name="Gao L.Z."/>
        </authorList>
    </citation>
    <scope>NUCLEOTIDE SEQUENCE [LARGE SCALE GENOMIC DNA]</scope>
    <source>
        <strain evidence="11">cv. GT1</strain>
        <tissue evidence="10">Leaf</tissue>
    </source>
</reference>
<evidence type="ECO:0000256" key="4">
    <source>
        <dbReference type="ARBA" id="ARBA00022692"/>
    </source>
</evidence>
<feature type="transmembrane region" description="Helical" evidence="8">
    <location>
        <begin position="904"/>
        <end position="928"/>
    </location>
</feature>
<organism evidence="10 11">
    <name type="scientific">Hevea brasiliensis</name>
    <name type="common">Para rubber tree</name>
    <name type="synonym">Siphonia brasiliensis</name>
    <dbReference type="NCBI Taxonomy" id="3981"/>
    <lineage>
        <taxon>Eukaryota</taxon>
        <taxon>Viridiplantae</taxon>
        <taxon>Streptophyta</taxon>
        <taxon>Embryophyta</taxon>
        <taxon>Tracheophyta</taxon>
        <taxon>Spermatophyta</taxon>
        <taxon>Magnoliopsida</taxon>
        <taxon>eudicotyledons</taxon>
        <taxon>Gunneridae</taxon>
        <taxon>Pentapetalae</taxon>
        <taxon>rosids</taxon>
        <taxon>fabids</taxon>
        <taxon>Malpighiales</taxon>
        <taxon>Euphorbiaceae</taxon>
        <taxon>Crotonoideae</taxon>
        <taxon>Micrandreae</taxon>
        <taxon>Hevea</taxon>
    </lineage>
</organism>
<keyword evidence="5" id="KW-0769">Symport</keyword>
<keyword evidence="6 8" id="KW-1133">Transmembrane helix</keyword>
<protein>
    <recommendedName>
        <fullName evidence="9">Major facilitator superfamily (MFS) profile domain-containing protein</fullName>
    </recommendedName>
</protein>
<dbReference type="SUPFAM" id="SSF103473">
    <property type="entry name" value="MFS general substrate transporter"/>
    <property type="match status" value="3"/>
</dbReference>
<feature type="transmembrane region" description="Helical" evidence="8">
    <location>
        <begin position="1553"/>
        <end position="1573"/>
    </location>
</feature>
<feature type="transmembrane region" description="Helical" evidence="8">
    <location>
        <begin position="1373"/>
        <end position="1393"/>
    </location>
</feature>
<dbReference type="Proteomes" id="UP000467840">
    <property type="component" value="Unassembled WGS sequence"/>
</dbReference>
<dbReference type="InterPro" id="IPR036259">
    <property type="entry name" value="MFS_trans_sf"/>
</dbReference>
<feature type="transmembrane region" description="Helical" evidence="8">
    <location>
        <begin position="1399"/>
        <end position="1417"/>
    </location>
</feature>
<feature type="transmembrane region" description="Helical" evidence="8">
    <location>
        <begin position="1035"/>
        <end position="1057"/>
    </location>
</feature>
<feature type="transmembrane region" description="Helical" evidence="8">
    <location>
        <begin position="1280"/>
        <end position="1300"/>
    </location>
</feature>
<accession>A0A6A6JYV9</accession>
<comment type="subcellular location">
    <subcellularLocation>
        <location evidence="1">Cell membrane</location>
        <topology evidence="1">Multi-pass membrane protein</topology>
    </subcellularLocation>
</comment>
<dbReference type="PANTHER" id="PTHR43528:SF1">
    <property type="entry name" value="ALPHA-KETOGLUTARATE PERMEASE"/>
    <property type="match status" value="1"/>
</dbReference>
<evidence type="ECO:0000256" key="3">
    <source>
        <dbReference type="ARBA" id="ARBA00022475"/>
    </source>
</evidence>
<feature type="transmembrane region" description="Helical" evidence="8">
    <location>
        <begin position="1199"/>
        <end position="1218"/>
    </location>
</feature>
<proteinExistence type="predicted"/>
<dbReference type="Gene3D" id="1.20.1250.20">
    <property type="entry name" value="MFS general substrate transporter like domains"/>
    <property type="match status" value="3"/>
</dbReference>
<dbReference type="Pfam" id="PF00083">
    <property type="entry name" value="Sugar_tr"/>
    <property type="match status" value="3"/>
</dbReference>
<keyword evidence="2" id="KW-0813">Transport</keyword>
<evidence type="ECO:0000256" key="7">
    <source>
        <dbReference type="ARBA" id="ARBA00023136"/>
    </source>
</evidence>
<dbReference type="InterPro" id="IPR005828">
    <property type="entry name" value="MFS_sugar_transport-like"/>
</dbReference>
<feature type="transmembrane region" description="Helical" evidence="8">
    <location>
        <begin position="960"/>
        <end position="980"/>
    </location>
</feature>
<feature type="transmembrane region" description="Helical" evidence="8">
    <location>
        <begin position="1100"/>
        <end position="1119"/>
    </location>
</feature>
<feature type="transmembrane region" description="Helical" evidence="8">
    <location>
        <begin position="1309"/>
        <end position="1329"/>
    </location>
</feature>
<feature type="transmembrane region" description="Helical" evidence="8">
    <location>
        <begin position="1244"/>
        <end position="1268"/>
    </location>
</feature>
<keyword evidence="7 8" id="KW-0472">Membrane</keyword>
<name>A0A6A6JYV9_HEVBR</name>
<feature type="transmembrane region" description="Helical" evidence="8">
    <location>
        <begin position="935"/>
        <end position="954"/>
    </location>
</feature>
<comment type="caution">
    <text evidence="10">The sequence shown here is derived from an EMBL/GenBank/DDBJ whole genome shotgun (WGS) entry which is preliminary data.</text>
</comment>